<dbReference type="RefSeq" id="WP_277525096.1">
    <property type="nucleotide sequence ID" value="NZ_JAMQOT010000015.1"/>
</dbReference>
<evidence type="ECO:0000313" key="1">
    <source>
        <dbReference type="EMBL" id="MDF9748407.1"/>
    </source>
</evidence>
<sequence length="114" mass="12984">MSNSSNGPDEPEMHRQVSWMVAADALILEFLYSTRDRRGRPAIQTPRTIHLNTGYSRQHASGRCKVLVEYGLVEQTGEGEYRLTDFGEQVMADEIPLEELDELEPTDDQDVDEE</sequence>
<protein>
    <recommendedName>
        <fullName evidence="3">Phage PhiH1 repressor protein</fullName>
    </recommendedName>
</protein>
<dbReference type="InterPro" id="IPR036388">
    <property type="entry name" value="WH-like_DNA-bd_sf"/>
</dbReference>
<evidence type="ECO:0008006" key="3">
    <source>
        <dbReference type="Google" id="ProtNLM"/>
    </source>
</evidence>
<name>A0A9Q4L8C4_9EURY</name>
<dbReference type="Proteomes" id="UP001154061">
    <property type="component" value="Unassembled WGS sequence"/>
</dbReference>
<dbReference type="SUPFAM" id="SSF46785">
    <property type="entry name" value="Winged helix' DNA-binding domain"/>
    <property type="match status" value="1"/>
</dbReference>
<keyword evidence="2" id="KW-1185">Reference proteome</keyword>
<dbReference type="EMBL" id="JAMQOT010000015">
    <property type="protein sequence ID" value="MDF9748407.1"/>
    <property type="molecule type" value="Genomic_DNA"/>
</dbReference>
<proteinExistence type="predicted"/>
<comment type="caution">
    <text evidence="1">The sequence shown here is derived from an EMBL/GenBank/DDBJ whole genome shotgun (WGS) entry which is preliminary data.</text>
</comment>
<accession>A0A9Q4L8C4</accession>
<organism evidence="1 2">
    <name type="scientific">Natrinema salsiterrestre</name>
    <dbReference type="NCBI Taxonomy" id="2950540"/>
    <lineage>
        <taxon>Archaea</taxon>
        <taxon>Methanobacteriati</taxon>
        <taxon>Methanobacteriota</taxon>
        <taxon>Stenosarchaea group</taxon>
        <taxon>Halobacteria</taxon>
        <taxon>Halobacteriales</taxon>
        <taxon>Natrialbaceae</taxon>
        <taxon>Natrinema</taxon>
    </lineage>
</organism>
<gene>
    <name evidence="1" type="ORF">NDI89_22850</name>
</gene>
<dbReference type="Gene3D" id="1.10.10.10">
    <property type="entry name" value="Winged helix-like DNA-binding domain superfamily/Winged helix DNA-binding domain"/>
    <property type="match status" value="1"/>
</dbReference>
<reference evidence="1" key="1">
    <citation type="submission" date="2022-06" db="EMBL/GenBank/DDBJ databases">
        <title>Natrinema sp. a new haloarchaeum isolate from saline soil.</title>
        <authorList>
            <person name="Strakova D."/>
            <person name="Galisteo C."/>
            <person name="Sanchez-Porro C."/>
            <person name="Ventosa A."/>
        </authorList>
    </citation>
    <scope>NUCLEOTIDE SEQUENCE</scope>
    <source>
        <strain evidence="1">S1CR25-10</strain>
    </source>
</reference>
<dbReference type="AlphaFoldDB" id="A0A9Q4L8C4"/>
<evidence type="ECO:0000313" key="2">
    <source>
        <dbReference type="Proteomes" id="UP001154061"/>
    </source>
</evidence>
<dbReference type="InterPro" id="IPR036390">
    <property type="entry name" value="WH_DNA-bd_sf"/>
</dbReference>